<proteinExistence type="predicted"/>
<dbReference type="RefSeq" id="WP_252815159.1">
    <property type="nucleotide sequence ID" value="NZ_JAMXQS010000001.1"/>
</dbReference>
<comment type="caution">
    <text evidence="1">The sequence shown here is derived from an EMBL/GenBank/DDBJ whole genome shotgun (WGS) entry which is preliminary data.</text>
</comment>
<keyword evidence="2" id="KW-1185">Reference proteome</keyword>
<protein>
    <submittedName>
        <fullName evidence="1">DUF2934 domain-containing protein</fullName>
    </submittedName>
</protein>
<dbReference type="Proteomes" id="UP001205906">
    <property type="component" value="Unassembled WGS sequence"/>
</dbReference>
<reference evidence="1 2" key="1">
    <citation type="submission" date="2022-06" db="EMBL/GenBank/DDBJ databases">
        <title>Mesorhizobium sp. strain RP14 Genome sequencing and assembly.</title>
        <authorList>
            <person name="Kim I."/>
        </authorList>
    </citation>
    <scope>NUCLEOTIDE SEQUENCE [LARGE SCALE GENOMIC DNA]</scope>
    <source>
        <strain evidence="2">RP14(2022)</strain>
    </source>
</reference>
<organism evidence="1 2">
    <name type="scientific">Mesorhizobium liriopis</name>
    <dbReference type="NCBI Taxonomy" id="2953882"/>
    <lineage>
        <taxon>Bacteria</taxon>
        <taxon>Pseudomonadati</taxon>
        <taxon>Pseudomonadota</taxon>
        <taxon>Alphaproteobacteria</taxon>
        <taxon>Hyphomicrobiales</taxon>
        <taxon>Phyllobacteriaceae</taxon>
        <taxon>Mesorhizobium</taxon>
    </lineage>
</organism>
<sequence>MTHLDREAAIRARAHQIWEDSGRAEGQAELHWNAAERELNDAAALAQAHVTLAAVSKKALAKKGKANNARKSKAA</sequence>
<accession>A0ABT1C0I0</accession>
<dbReference type="InterPro" id="IPR021327">
    <property type="entry name" value="DUF2934"/>
</dbReference>
<gene>
    <name evidence="1" type="ORF">NGM99_00870</name>
</gene>
<name>A0ABT1C0I0_9HYPH</name>
<dbReference type="Pfam" id="PF11154">
    <property type="entry name" value="DUF2934"/>
    <property type="match status" value="1"/>
</dbReference>
<evidence type="ECO:0000313" key="1">
    <source>
        <dbReference type="EMBL" id="MCO6048341.1"/>
    </source>
</evidence>
<evidence type="ECO:0000313" key="2">
    <source>
        <dbReference type="Proteomes" id="UP001205906"/>
    </source>
</evidence>
<dbReference type="EMBL" id="JAMXQS010000001">
    <property type="protein sequence ID" value="MCO6048341.1"/>
    <property type="molecule type" value="Genomic_DNA"/>
</dbReference>